<sequence>MDTAASNYATIEALVAQLQHGMKEPEQLKQAVDDNSGLGQVYPNVPIEKNRIEHEAWMAAGCPNMEAKDGQELKEWREVGFPQWFKIKSLTTLEPVEKTESTDQADAHPSATLLESTVARDTSEKVLVDTAFGAREAIVSTPLPADKCNVLGGGPLSNSLSTRRTERSRRFTWRRMA</sequence>
<keyword evidence="2" id="KW-1185">Reference proteome</keyword>
<evidence type="ECO:0000313" key="2">
    <source>
        <dbReference type="Proteomes" id="UP001396898"/>
    </source>
</evidence>
<dbReference type="Proteomes" id="UP001396898">
    <property type="component" value="Unassembled WGS sequence"/>
</dbReference>
<reference evidence="1 2" key="1">
    <citation type="submission" date="2023-01" db="EMBL/GenBank/DDBJ databases">
        <title>Analysis of 21 Apiospora genomes using comparative genomics revels a genus with tremendous synthesis potential of carbohydrate active enzymes and secondary metabolites.</title>
        <authorList>
            <person name="Sorensen T."/>
        </authorList>
    </citation>
    <scope>NUCLEOTIDE SEQUENCE [LARGE SCALE GENOMIC DNA]</scope>
    <source>
        <strain evidence="1 2">CBS 20057</strain>
    </source>
</reference>
<name>A0ABR1S8F6_9PEZI</name>
<comment type="caution">
    <text evidence="1">The sequence shown here is derived from an EMBL/GenBank/DDBJ whole genome shotgun (WGS) entry which is preliminary data.</text>
</comment>
<protein>
    <submittedName>
        <fullName evidence="1">Uncharacterized protein</fullName>
    </submittedName>
</protein>
<dbReference type="EMBL" id="JAQQWI010000007">
    <property type="protein sequence ID" value="KAK8027509.1"/>
    <property type="molecule type" value="Genomic_DNA"/>
</dbReference>
<gene>
    <name evidence="1" type="ORF">PG991_004565</name>
</gene>
<evidence type="ECO:0000313" key="1">
    <source>
        <dbReference type="EMBL" id="KAK8027509.1"/>
    </source>
</evidence>
<accession>A0ABR1S8F6</accession>
<organism evidence="1 2">
    <name type="scientific">Apiospora marii</name>
    <dbReference type="NCBI Taxonomy" id="335849"/>
    <lineage>
        <taxon>Eukaryota</taxon>
        <taxon>Fungi</taxon>
        <taxon>Dikarya</taxon>
        <taxon>Ascomycota</taxon>
        <taxon>Pezizomycotina</taxon>
        <taxon>Sordariomycetes</taxon>
        <taxon>Xylariomycetidae</taxon>
        <taxon>Amphisphaeriales</taxon>
        <taxon>Apiosporaceae</taxon>
        <taxon>Apiospora</taxon>
    </lineage>
</organism>
<proteinExistence type="predicted"/>